<name>A0A2P2LTS1_RHIMU</name>
<proteinExistence type="predicted"/>
<protein>
    <submittedName>
        <fullName evidence="1">Uncharacterized protein</fullName>
    </submittedName>
</protein>
<dbReference type="AlphaFoldDB" id="A0A2P2LTS1"/>
<sequence>MRLTTKHLIRKQAKHIAVTDPTCNITLVRLSDQVNAQIMSLFARLHEYAQAHMWRQIHVSMHITNSHCHLL</sequence>
<dbReference type="EMBL" id="GGEC01040886">
    <property type="protein sequence ID" value="MBX21370.1"/>
    <property type="molecule type" value="Transcribed_RNA"/>
</dbReference>
<accession>A0A2P2LTS1</accession>
<organism evidence="1">
    <name type="scientific">Rhizophora mucronata</name>
    <name type="common">Asiatic mangrove</name>
    <dbReference type="NCBI Taxonomy" id="61149"/>
    <lineage>
        <taxon>Eukaryota</taxon>
        <taxon>Viridiplantae</taxon>
        <taxon>Streptophyta</taxon>
        <taxon>Embryophyta</taxon>
        <taxon>Tracheophyta</taxon>
        <taxon>Spermatophyta</taxon>
        <taxon>Magnoliopsida</taxon>
        <taxon>eudicotyledons</taxon>
        <taxon>Gunneridae</taxon>
        <taxon>Pentapetalae</taxon>
        <taxon>rosids</taxon>
        <taxon>fabids</taxon>
        <taxon>Malpighiales</taxon>
        <taxon>Rhizophoraceae</taxon>
        <taxon>Rhizophora</taxon>
    </lineage>
</organism>
<reference evidence="1" key="1">
    <citation type="submission" date="2018-02" db="EMBL/GenBank/DDBJ databases">
        <title>Rhizophora mucronata_Transcriptome.</title>
        <authorList>
            <person name="Meera S.P."/>
            <person name="Sreeshan A."/>
            <person name="Augustine A."/>
        </authorList>
    </citation>
    <scope>NUCLEOTIDE SEQUENCE</scope>
    <source>
        <tissue evidence="1">Leaf</tissue>
    </source>
</reference>
<evidence type="ECO:0000313" key="1">
    <source>
        <dbReference type="EMBL" id="MBX21370.1"/>
    </source>
</evidence>